<dbReference type="EMBL" id="CABIJS010000177">
    <property type="protein sequence ID" value="VUZ45430.1"/>
    <property type="molecule type" value="Genomic_DNA"/>
</dbReference>
<dbReference type="AlphaFoldDB" id="A0A564YDZ8"/>
<name>A0A564YDZ8_HYMDI</name>
<feature type="region of interest" description="Disordered" evidence="1">
    <location>
        <begin position="1"/>
        <end position="22"/>
    </location>
</feature>
<evidence type="ECO:0000256" key="1">
    <source>
        <dbReference type="SAM" id="MobiDB-lite"/>
    </source>
</evidence>
<reference evidence="2 3" key="1">
    <citation type="submission" date="2019-07" db="EMBL/GenBank/DDBJ databases">
        <authorList>
            <person name="Jastrzebski P J."/>
            <person name="Paukszto L."/>
            <person name="Jastrzebski P J."/>
        </authorList>
    </citation>
    <scope>NUCLEOTIDE SEQUENCE [LARGE SCALE GENOMIC DNA]</scope>
    <source>
        <strain evidence="2 3">WMS-il1</strain>
    </source>
</reference>
<sequence>MNEITEAVQRKALNKGNQKNMKKGEQCLEPLPAKCTELKPLLIGNDAMQAENGDLPSIPKENALYCLRKGRPQTEENGKIKSNENGVEANKGVLPNFECLVVNPQ</sequence>
<accession>A0A564YDZ8</accession>
<evidence type="ECO:0000313" key="2">
    <source>
        <dbReference type="EMBL" id="VUZ45430.1"/>
    </source>
</evidence>
<organism evidence="2 3">
    <name type="scientific">Hymenolepis diminuta</name>
    <name type="common">Rat tapeworm</name>
    <dbReference type="NCBI Taxonomy" id="6216"/>
    <lineage>
        <taxon>Eukaryota</taxon>
        <taxon>Metazoa</taxon>
        <taxon>Spiralia</taxon>
        <taxon>Lophotrochozoa</taxon>
        <taxon>Platyhelminthes</taxon>
        <taxon>Cestoda</taxon>
        <taxon>Eucestoda</taxon>
        <taxon>Cyclophyllidea</taxon>
        <taxon>Hymenolepididae</taxon>
        <taxon>Hymenolepis</taxon>
    </lineage>
</organism>
<proteinExistence type="predicted"/>
<gene>
    <name evidence="2" type="ORF">WMSIL1_LOCUS5467</name>
</gene>
<evidence type="ECO:0000313" key="3">
    <source>
        <dbReference type="Proteomes" id="UP000321570"/>
    </source>
</evidence>
<keyword evidence="3" id="KW-1185">Reference proteome</keyword>
<protein>
    <submittedName>
        <fullName evidence="2">Uncharacterized protein</fullName>
    </submittedName>
</protein>
<dbReference type="Proteomes" id="UP000321570">
    <property type="component" value="Unassembled WGS sequence"/>
</dbReference>